<sequence>MPARLRERTTRFTAAPLLPPPLPPPPATTMVLEATMICVDNSEWMRNGDYPPSRFKAQADAFAILCAAKTQAKESTAGVLAMAGAGKGVSVLVTLTNDFSKVLSSINGLQIGGEANLIAAIRVAQLALKNRKNKQLQQRIIVFVGSPVKDEKSSLEVLGKTLKKNNVALDVVDFGESDDEKPEKLEALVAAVNSGGNSHIIHIPAGGVLSDEIFSSPILSEDPGSDSAAAASGASSFKFGVDRELALALQISMEEERARQEAAAKKAREESSKTGSEGQSSTSNGDTVMADTEPEANSYTEDEKLLHMDEDEILRQAEEISIEDFRCDEQLEGVTDEATSALQTTFQEEETGTQSDASKVFGNQPFAQSVQPRRPPKKYRRHSKKKPEKKHEKKEDEPEGDKSQ</sequence>
<dbReference type="InterPro" id="IPR003903">
    <property type="entry name" value="UIM_dom"/>
</dbReference>
<dbReference type="Proteomes" id="UP000807115">
    <property type="component" value="Chromosome 1"/>
</dbReference>
<name>A0A921UZ68_SORBI</name>
<evidence type="ECO:0000313" key="8">
    <source>
        <dbReference type="Proteomes" id="UP000807115"/>
    </source>
</evidence>
<feature type="domain" description="VWFA" evidence="6">
    <location>
        <begin position="34"/>
        <end position="218"/>
    </location>
</feature>
<dbReference type="GO" id="GO:0000502">
    <property type="term" value="C:proteasome complex"/>
    <property type="evidence" value="ECO:0007669"/>
    <property type="project" value="UniProtKB-KW"/>
</dbReference>
<evidence type="ECO:0000256" key="1">
    <source>
        <dbReference type="ARBA" id="ARBA00005574"/>
    </source>
</evidence>
<dbReference type="FunFam" id="3.40.50.410:FF:000005">
    <property type="entry name" value="26S proteasome non-ATPase regulatory subunit 4"/>
    <property type="match status" value="1"/>
</dbReference>
<dbReference type="FunFam" id="1.10.287.3990:FF:000004">
    <property type="entry name" value="26S proteasome regulatory subunit N10"/>
    <property type="match status" value="1"/>
</dbReference>
<feature type="region of interest" description="Disordered" evidence="5">
    <location>
        <begin position="1"/>
        <end position="25"/>
    </location>
</feature>
<dbReference type="AlphaFoldDB" id="A0A921UZ68"/>
<evidence type="ECO:0000313" key="7">
    <source>
        <dbReference type="EMBL" id="KAG0549837.1"/>
    </source>
</evidence>
<dbReference type="Gene3D" id="1.10.287.3990">
    <property type="match status" value="1"/>
</dbReference>
<reference evidence="7" key="2">
    <citation type="submission" date="2020-10" db="EMBL/GenBank/DDBJ databases">
        <authorList>
            <person name="Cooper E.A."/>
            <person name="Brenton Z.W."/>
            <person name="Flinn B.S."/>
            <person name="Jenkins J."/>
            <person name="Shu S."/>
            <person name="Flowers D."/>
            <person name="Luo F."/>
            <person name="Wang Y."/>
            <person name="Xia P."/>
            <person name="Barry K."/>
            <person name="Daum C."/>
            <person name="Lipzen A."/>
            <person name="Yoshinaga Y."/>
            <person name="Schmutz J."/>
            <person name="Saski C."/>
            <person name="Vermerris W."/>
            <person name="Kresovich S."/>
        </authorList>
    </citation>
    <scope>NUCLEOTIDE SEQUENCE</scope>
</reference>
<feature type="compositionally biased region" description="Basic residues" evidence="5">
    <location>
        <begin position="374"/>
        <end position="388"/>
    </location>
</feature>
<feature type="region of interest" description="Disordered" evidence="5">
    <location>
        <begin position="259"/>
        <end position="291"/>
    </location>
</feature>
<feature type="region of interest" description="Disordered" evidence="5">
    <location>
        <begin position="323"/>
        <end position="404"/>
    </location>
</feature>
<evidence type="ECO:0000256" key="4">
    <source>
        <dbReference type="ARBA" id="ARBA00071116"/>
    </source>
</evidence>
<comment type="similarity">
    <text evidence="1">Belongs to the proteasome subunit S5A family.</text>
</comment>
<feature type="compositionally biased region" description="Basic and acidic residues" evidence="5">
    <location>
        <begin position="259"/>
        <end position="272"/>
    </location>
</feature>
<dbReference type="Pfam" id="PF13519">
    <property type="entry name" value="VWA_2"/>
    <property type="match status" value="1"/>
</dbReference>
<accession>A0A921UZ68</accession>
<feature type="compositionally biased region" description="Basic and acidic residues" evidence="5">
    <location>
        <begin position="1"/>
        <end position="10"/>
    </location>
</feature>
<dbReference type="PROSITE" id="PS50234">
    <property type="entry name" value="VWFA"/>
    <property type="match status" value="1"/>
</dbReference>
<evidence type="ECO:0000256" key="5">
    <source>
        <dbReference type="SAM" id="MobiDB-lite"/>
    </source>
</evidence>
<gene>
    <name evidence="7" type="ORF">BDA96_01G289100</name>
</gene>
<dbReference type="PANTHER" id="PTHR10223:SF10">
    <property type="entry name" value="VWFA DOMAIN-CONTAINING PROTEIN"/>
    <property type="match status" value="1"/>
</dbReference>
<evidence type="ECO:0000259" key="6">
    <source>
        <dbReference type="PROSITE" id="PS50234"/>
    </source>
</evidence>
<reference evidence="7" key="1">
    <citation type="journal article" date="2019" name="BMC Genomics">
        <title>A new reference genome for Sorghum bicolor reveals high levels of sequence similarity between sweet and grain genotypes: implications for the genetics of sugar metabolism.</title>
        <authorList>
            <person name="Cooper E.A."/>
            <person name="Brenton Z.W."/>
            <person name="Flinn B.S."/>
            <person name="Jenkins J."/>
            <person name="Shu S."/>
            <person name="Flowers D."/>
            <person name="Luo F."/>
            <person name="Wang Y."/>
            <person name="Xia P."/>
            <person name="Barry K."/>
            <person name="Daum C."/>
            <person name="Lipzen A."/>
            <person name="Yoshinaga Y."/>
            <person name="Schmutz J."/>
            <person name="Saski C."/>
            <person name="Vermerris W."/>
            <person name="Kresovich S."/>
        </authorList>
    </citation>
    <scope>NUCLEOTIDE SEQUENCE</scope>
</reference>
<evidence type="ECO:0000256" key="2">
    <source>
        <dbReference type="ARBA" id="ARBA00022942"/>
    </source>
</evidence>
<dbReference type="PROSITE" id="PS50330">
    <property type="entry name" value="UIM"/>
    <property type="match status" value="1"/>
</dbReference>
<dbReference type="InterPro" id="IPR027040">
    <property type="entry name" value="PSMD4"/>
</dbReference>
<keyword evidence="2" id="KW-0647">Proteasome</keyword>
<dbReference type="InterPro" id="IPR002035">
    <property type="entry name" value="VWF_A"/>
</dbReference>
<evidence type="ECO:0000256" key="3">
    <source>
        <dbReference type="ARBA" id="ARBA00044341"/>
    </source>
</evidence>
<feature type="compositionally biased region" description="Basic and acidic residues" evidence="5">
    <location>
        <begin position="389"/>
        <end position="404"/>
    </location>
</feature>
<dbReference type="EMBL" id="CM027680">
    <property type="protein sequence ID" value="KAG0549837.1"/>
    <property type="molecule type" value="Genomic_DNA"/>
</dbReference>
<proteinExistence type="inferred from homology"/>
<dbReference type="SMART" id="SM00327">
    <property type="entry name" value="VWA"/>
    <property type="match status" value="1"/>
</dbReference>
<dbReference type="Gene3D" id="3.40.50.410">
    <property type="entry name" value="von Willebrand factor, type A domain"/>
    <property type="match status" value="1"/>
</dbReference>
<dbReference type="InterPro" id="IPR036465">
    <property type="entry name" value="vWFA_dom_sf"/>
</dbReference>
<organism evidence="7 8">
    <name type="scientific">Sorghum bicolor</name>
    <name type="common">Sorghum</name>
    <name type="synonym">Sorghum vulgare</name>
    <dbReference type="NCBI Taxonomy" id="4558"/>
    <lineage>
        <taxon>Eukaryota</taxon>
        <taxon>Viridiplantae</taxon>
        <taxon>Streptophyta</taxon>
        <taxon>Embryophyta</taxon>
        <taxon>Tracheophyta</taxon>
        <taxon>Spermatophyta</taxon>
        <taxon>Magnoliopsida</taxon>
        <taxon>Liliopsida</taxon>
        <taxon>Poales</taxon>
        <taxon>Poaceae</taxon>
        <taxon>PACMAD clade</taxon>
        <taxon>Panicoideae</taxon>
        <taxon>Andropogonodae</taxon>
        <taxon>Andropogoneae</taxon>
        <taxon>Sorghinae</taxon>
        <taxon>Sorghum</taxon>
    </lineage>
</organism>
<dbReference type="SUPFAM" id="SSF53300">
    <property type="entry name" value="vWA-like"/>
    <property type="match status" value="1"/>
</dbReference>
<dbReference type="PANTHER" id="PTHR10223">
    <property type="entry name" value="26S PROTEASOME NON-ATPASE REGULATORY SUBUNIT 4"/>
    <property type="match status" value="1"/>
</dbReference>
<protein>
    <recommendedName>
        <fullName evidence="4">26S proteasome non-ATPase regulatory subunit 4 homolog</fullName>
    </recommendedName>
    <alternativeName>
        <fullName evidence="3">26S proteasome regulatory subunit RPN10</fullName>
    </alternativeName>
</protein>
<feature type="compositionally biased region" description="Polar residues" evidence="5">
    <location>
        <begin position="274"/>
        <end position="286"/>
    </location>
</feature>
<comment type="caution">
    <text evidence="7">The sequence shown here is derived from an EMBL/GenBank/DDBJ whole genome shotgun (WGS) entry which is preliminary data.</text>
</comment>